<dbReference type="PANTHER" id="PTHR30441">
    <property type="entry name" value="DUF748 DOMAIN-CONTAINING PROTEIN"/>
    <property type="match status" value="1"/>
</dbReference>
<dbReference type="AlphaFoldDB" id="A0A212JJT8"/>
<dbReference type="PANTHER" id="PTHR30441:SF4">
    <property type="entry name" value="PROTEIN ASMA"/>
    <property type="match status" value="1"/>
</dbReference>
<evidence type="ECO:0000313" key="3">
    <source>
        <dbReference type="EMBL" id="SBV99702.1"/>
    </source>
</evidence>
<reference evidence="3" key="1">
    <citation type="submission" date="2016-04" db="EMBL/GenBank/DDBJ databases">
        <authorList>
            <person name="Evans L.H."/>
            <person name="Alamgir A."/>
            <person name="Owens N."/>
            <person name="Weber N.D."/>
            <person name="Virtaneva K."/>
            <person name="Barbian K."/>
            <person name="Babar A."/>
            <person name="Rosenke K."/>
        </authorList>
    </citation>
    <scope>NUCLEOTIDE SEQUENCE</scope>
    <source>
        <strain evidence="3">86</strain>
    </source>
</reference>
<proteinExistence type="predicted"/>
<evidence type="ECO:0000259" key="2">
    <source>
        <dbReference type="Pfam" id="PF05170"/>
    </source>
</evidence>
<dbReference type="EMBL" id="FLUO01000001">
    <property type="protein sequence ID" value="SBV99702.1"/>
    <property type="molecule type" value="Genomic_DNA"/>
</dbReference>
<feature type="region of interest" description="Disordered" evidence="1">
    <location>
        <begin position="1075"/>
        <end position="1094"/>
    </location>
</feature>
<feature type="domain" description="AsmA" evidence="2">
    <location>
        <begin position="808"/>
        <end position="1000"/>
    </location>
</feature>
<organism evidence="3">
    <name type="scientific">uncultured Alphaproteobacteria bacterium</name>
    <dbReference type="NCBI Taxonomy" id="91750"/>
    <lineage>
        <taxon>Bacteria</taxon>
        <taxon>Pseudomonadati</taxon>
        <taxon>Pseudomonadota</taxon>
        <taxon>Alphaproteobacteria</taxon>
        <taxon>environmental samples</taxon>
    </lineage>
</organism>
<dbReference type="GO" id="GO:0005886">
    <property type="term" value="C:plasma membrane"/>
    <property type="evidence" value="ECO:0007669"/>
    <property type="project" value="TreeGrafter"/>
</dbReference>
<dbReference type="Pfam" id="PF05170">
    <property type="entry name" value="AsmA"/>
    <property type="match status" value="2"/>
</dbReference>
<name>A0A212JJT8_9PROT</name>
<dbReference type="GO" id="GO:0090313">
    <property type="term" value="P:regulation of protein targeting to membrane"/>
    <property type="evidence" value="ECO:0007669"/>
    <property type="project" value="TreeGrafter"/>
</dbReference>
<dbReference type="InterPro" id="IPR007844">
    <property type="entry name" value="AsmA"/>
</dbReference>
<sequence>MSMRKSLRYGLVALFGVAVLAVVLPMVLVDEAAIKREIARAVENRTGRTLEIQGDLDFSLLPTPRFAAEGVRLANWPDSAEPWMVEVAKVSVTVSPLDLLKGEVVARAIELDRPRVLLERRAGRGNWNFVPPGQIPGRVGVRSGGLISTANAQTADDDGDGFSFRRLSVRDGRVAYRDGGGGRNVDVVAIALDVEAEGVEGPFRGRGSATVGNRAVAFDGDVGRIQGGRAVPVRFNARTGSLAAKIDGLLLRDTDAGPVLKAAADLSAADAAALLSEWGIAAPAPLAGRAFALGGQLRLDANDGELDEGQLRLGPASAAAGAHWSFEGSRPRVGLRLAAQSFDLDAWTAQRAAAAPGFALVAAAAAAEPAPPFVLPLPKDVDLAFDVSAASVVWRGQAAQSVVAEGEVSRGDLVINQVSAELPGAAQVRAFGFVGGGAAMRNLDLTVQASAANLRGVLDWLGADVSGVPSDRLRRAGLAAQISGGKDDLLRVRDIDLALDATRARGALDLRWGTRPAFGLSLAVDQLNLDAYRPAPVAPRANASPAVAGEMPPPAADRPWQGFDANLDLSVGRLTVGGQPFDRVSAKGAWQGGVLDVAALAADLGGAGHLRGSGRVRTVGEGAPRFEGVKADVTTPRADRLLGLLPFEAPAFTRDWRGLSATLAADGPLADLRLDAAVRLGEVSASLAGRFDGVKGRPAADGELRLAAPTLGALVHVFGGDLPADLAKKGKVAATAPIVARDTGYAVPAVSITAGDVAISGSAEVRTDGPRPFVGVRLEGNTLPWPSVAALPAATRVATAPVSGFFPVAAQPAAKTPAWAVLRDFDGELTARFDTVLAPNLRADAAEAALRLNQGIVTLDRAAARLLGGDVSGRGRADLTGATAKIEASFRAKDVTVASNSPLFGGNAPIAGRVDLEAEGAATGNDRDALLRALDGKGRLSVTQGSFAGANLGAVNERLNRIRNLQDILGALDAGSRGRTAFDTLTGTFVVENGVLRSDDLALAAPAGTASAKGRADLAAETLDADLRFTLDNLRDAPPLGIRLAGAWAAPRVAFDTNAFQQHVLKKGLGDFLKSLSKPQSGEPPAPKAIKPKDVLREILAPIPRDSGAAQ</sequence>
<dbReference type="InterPro" id="IPR052894">
    <property type="entry name" value="AsmA-related"/>
</dbReference>
<gene>
    <name evidence="3" type="ORF">KL86APRO_11207</name>
</gene>
<accession>A0A212JJT8</accession>
<protein>
    <submittedName>
        <fullName evidence="3">Putative AsmA</fullName>
    </submittedName>
</protein>
<feature type="domain" description="AsmA" evidence="2">
    <location>
        <begin position="3"/>
        <end position="184"/>
    </location>
</feature>
<evidence type="ECO:0000256" key="1">
    <source>
        <dbReference type="SAM" id="MobiDB-lite"/>
    </source>
</evidence>